<dbReference type="RefSeq" id="WP_206569259.1">
    <property type="nucleotide sequence ID" value="NZ_JAFKCW010000002.1"/>
</dbReference>
<evidence type="ECO:0008006" key="3">
    <source>
        <dbReference type="Google" id="ProtNLM"/>
    </source>
</evidence>
<evidence type="ECO:0000313" key="1">
    <source>
        <dbReference type="EMBL" id="MBN7801290.1"/>
    </source>
</evidence>
<dbReference type="SUPFAM" id="SSF48403">
    <property type="entry name" value="Ankyrin repeat"/>
    <property type="match status" value="1"/>
</dbReference>
<reference evidence="1 2" key="1">
    <citation type="submission" date="2021-03" db="EMBL/GenBank/DDBJ databases">
        <title>novel species isolated from a fishpond in China.</title>
        <authorList>
            <person name="Lu H."/>
            <person name="Cai Z."/>
        </authorList>
    </citation>
    <scope>NUCLEOTIDE SEQUENCE [LARGE SCALE GENOMIC DNA]</scope>
    <source>
        <strain evidence="1 2">JCM 31546</strain>
    </source>
</reference>
<name>A0ABS3BQE5_9BACT</name>
<comment type="caution">
    <text evidence="1">The sequence shown here is derived from an EMBL/GenBank/DDBJ whole genome shotgun (WGS) entry which is preliminary data.</text>
</comment>
<dbReference type="InterPro" id="IPR036770">
    <property type="entry name" value="Ankyrin_rpt-contain_sf"/>
</dbReference>
<dbReference type="Gene3D" id="1.25.40.20">
    <property type="entry name" value="Ankyrin repeat-containing domain"/>
    <property type="match status" value="1"/>
</dbReference>
<proteinExistence type="predicted"/>
<evidence type="ECO:0000313" key="2">
    <source>
        <dbReference type="Proteomes" id="UP000664698"/>
    </source>
</evidence>
<organism evidence="1 2">
    <name type="scientific">Algoriphagus aestuariicola</name>
    <dbReference type="NCBI Taxonomy" id="1852016"/>
    <lineage>
        <taxon>Bacteria</taxon>
        <taxon>Pseudomonadati</taxon>
        <taxon>Bacteroidota</taxon>
        <taxon>Cytophagia</taxon>
        <taxon>Cytophagales</taxon>
        <taxon>Cyclobacteriaceae</taxon>
        <taxon>Algoriphagus</taxon>
    </lineage>
</organism>
<dbReference type="EMBL" id="JAFKCW010000002">
    <property type="protein sequence ID" value="MBN7801290.1"/>
    <property type="molecule type" value="Genomic_DNA"/>
</dbReference>
<dbReference type="Proteomes" id="UP000664698">
    <property type="component" value="Unassembled WGS sequence"/>
</dbReference>
<accession>A0ABS3BQE5</accession>
<protein>
    <recommendedName>
        <fullName evidence="3">Ankyrin repeat domain-containing protein</fullName>
    </recommendedName>
</protein>
<sequence>MLRNSSERWTDMEKMDLNTAVELHDIAGIRACLESKSYSQENNQPLIHVLIGEYTRGPRFKECVKIFLECSHGLNDPILEAVLLDDTDLLKQAVLENPEGIHQKYSLPCAYTPFLEISLMHICAEFNLFTCAKLLVDWGLDVNAPAGTDDFGFGGQTPIFHTVNQNGNQSKEMLDFCLDHGADLDITVKGLIWGKGYPWETLIPAVNPISYAMMGLLPQMHRREEVISEVVAQLIQKRYGTYFVSGNIPNKYLKG</sequence>
<keyword evidence="2" id="KW-1185">Reference proteome</keyword>
<gene>
    <name evidence="1" type="ORF">J0A67_10490</name>
</gene>